<evidence type="ECO:0000313" key="3">
    <source>
        <dbReference type="Proteomes" id="UP000608850"/>
    </source>
</evidence>
<dbReference type="Proteomes" id="UP000608850">
    <property type="component" value="Unassembled WGS sequence"/>
</dbReference>
<dbReference type="OrthoDB" id="337588at2157"/>
<keyword evidence="3" id="KW-1185">Reference proteome</keyword>
<dbReference type="Pfam" id="PF01865">
    <property type="entry name" value="PhoU_div"/>
    <property type="match status" value="1"/>
</dbReference>
<dbReference type="Gene3D" id="1.20.58.220">
    <property type="entry name" value="Phosphate transport system protein phou homolog 2, domain 2"/>
    <property type="match status" value="1"/>
</dbReference>
<evidence type="ECO:0000256" key="1">
    <source>
        <dbReference type="ARBA" id="ARBA00008591"/>
    </source>
</evidence>
<name>A0A830GB20_9EURY</name>
<dbReference type="EMBL" id="BMOQ01000004">
    <property type="protein sequence ID" value="GGN16596.1"/>
    <property type="molecule type" value="Genomic_DNA"/>
</dbReference>
<gene>
    <name evidence="2" type="ORF">GCM10009021_16570</name>
</gene>
<proteinExistence type="inferred from homology"/>
<comment type="caution">
    <text evidence="2">The sequence shown here is derived from an EMBL/GenBank/DDBJ whole genome shotgun (WGS) entry which is preliminary data.</text>
</comment>
<evidence type="ECO:0008006" key="4">
    <source>
        <dbReference type="Google" id="ProtNLM"/>
    </source>
</evidence>
<comment type="similarity">
    <text evidence="1">Belongs to the UPF0111 family.</text>
</comment>
<sequence>MEGDHADAELADAMSSFCEGVRDCTAHLPVAVAAYGDGDAESFHETAADAAAIESACDDRARDVRDGLVALDPELTGVYLRARDLLELLSRIDAVANAVEDALAALAAMEPDVDGVADRLVSLSDLAAECAARLCDAVEEYVAALCDGRRPTVDHGDFDDVREFEDRCDELKQAALAAAFEPGLSVNGLALREVALALDAVPNAVEDAADHFSFVVAATV</sequence>
<protein>
    <recommendedName>
        <fullName evidence="4">DUF47 family protein</fullName>
    </recommendedName>
</protein>
<accession>A0A830GB20</accession>
<reference evidence="2 3" key="1">
    <citation type="journal article" date="2019" name="Int. J. Syst. Evol. Microbiol.">
        <title>The Global Catalogue of Microorganisms (GCM) 10K type strain sequencing project: providing services to taxonomists for standard genome sequencing and annotation.</title>
        <authorList>
            <consortium name="The Broad Institute Genomics Platform"/>
            <consortium name="The Broad Institute Genome Sequencing Center for Infectious Disease"/>
            <person name="Wu L."/>
            <person name="Ma J."/>
        </authorList>
    </citation>
    <scope>NUCLEOTIDE SEQUENCE [LARGE SCALE GENOMIC DNA]</scope>
    <source>
        <strain evidence="2 3">JCM 16331</strain>
    </source>
</reference>
<dbReference type="RefSeq" id="WP_188878287.1">
    <property type="nucleotide sequence ID" value="NZ_BMOQ01000004.1"/>
</dbReference>
<evidence type="ECO:0000313" key="2">
    <source>
        <dbReference type="EMBL" id="GGN16596.1"/>
    </source>
</evidence>
<dbReference type="InterPro" id="IPR038078">
    <property type="entry name" value="PhoU-like_sf"/>
</dbReference>
<organism evidence="2 3">
    <name type="scientific">Halarchaeum nitratireducens</name>
    <dbReference type="NCBI Taxonomy" id="489913"/>
    <lineage>
        <taxon>Archaea</taxon>
        <taxon>Methanobacteriati</taxon>
        <taxon>Methanobacteriota</taxon>
        <taxon>Stenosarchaea group</taxon>
        <taxon>Halobacteria</taxon>
        <taxon>Halobacteriales</taxon>
        <taxon>Halobacteriaceae</taxon>
    </lineage>
</organism>
<dbReference type="AlphaFoldDB" id="A0A830GB20"/>
<dbReference type="InterPro" id="IPR018445">
    <property type="entry name" value="Put_Phosphate_transp_reg"/>
</dbReference>